<dbReference type="InterPro" id="IPR036249">
    <property type="entry name" value="Thioredoxin-like_sf"/>
</dbReference>
<dbReference type="CDD" id="cd02966">
    <property type="entry name" value="TlpA_like_family"/>
    <property type="match status" value="1"/>
</dbReference>
<name>A0A1N7KR47_9BACT</name>
<dbReference type="SUPFAM" id="SSF52833">
    <property type="entry name" value="Thioredoxin-like"/>
    <property type="match status" value="1"/>
</dbReference>
<proteinExistence type="predicted"/>
<evidence type="ECO:0000259" key="6">
    <source>
        <dbReference type="PROSITE" id="PS51352"/>
    </source>
</evidence>
<feature type="chain" id="PRO_5013383397" evidence="5">
    <location>
        <begin position="25"/>
        <end position="353"/>
    </location>
</feature>
<protein>
    <submittedName>
        <fullName evidence="7">Peroxiredoxin</fullName>
    </submittedName>
</protein>
<dbReference type="InterPro" id="IPR013766">
    <property type="entry name" value="Thioredoxin_domain"/>
</dbReference>
<dbReference type="GO" id="GO:0017004">
    <property type="term" value="P:cytochrome complex assembly"/>
    <property type="evidence" value="ECO:0007669"/>
    <property type="project" value="UniProtKB-KW"/>
</dbReference>
<feature type="signal peptide" evidence="5">
    <location>
        <begin position="1"/>
        <end position="24"/>
    </location>
</feature>
<evidence type="ECO:0000313" key="8">
    <source>
        <dbReference type="Proteomes" id="UP000186917"/>
    </source>
</evidence>
<accession>A0A1N7KR47</accession>
<keyword evidence="3" id="KW-1015">Disulfide bond</keyword>
<organism evidence="7 8">
    <name type="scientific">Filimonas lacunae</name>
    <dbReference type="NCBI Taxonomy" id="477680"/>
    <lineage>
        <taxon>Bacteria</taxon>
        <taxon>Pseudomonadati</taxon>
        <taxon>Bacteroidota</taxon>
        <taxon>Chitinophagia</taxon>
        <taxon>Chitinophagales</taxon>
        <taxon>Chitinophagaceae</taxon>
        <taxon>Filimonas</taxon>
    </lineage>
</organism>
<dbReference type="GO" id="GO:0016491">
    <property type="term" value="F:oxidoreductase activity"/>
    <property type="evidence" value="ECO:0007669"/>
    <property type="project" value="InterPro"/>
</dbReference>
<feature type="domain" description="Thioredoxin" evidence="6">
    <location>
        <begin position="213"/>
        <end position="353"/>
    </location>
</feature>
<gene>
    <name evidence="7" type="ORF">SAMN05421788_101369</name>
</gene>
<reference evidence="8" key="1">
    <citation type="submission" date="2017-01" db="EMBL/GenBank/DDBJ databases">
        <authorList>
            <person name="Varghese N."/>
            <person name="Submissions S."/>
        </authorList>
    </citation>
    <scope>NUCLEOTIDE SEQUENCE [LARGE SCALE GENOMIC DNA]</scope>
    <source>
        <strain evidence="8">DSM 21054</strain>
    </source>
</reference>
<dbReference type="InterPro" id="IPR025380">
    <property type="entry name" value="DUF4369"/>
</dbReference>
<dbReference type="InterPro" id="IPR000866">
    <property type="entry name" value="AhpC/TSA"/>
</dbReference>
<comment type="subcellular location">
    <subcellularLocation>
        <location evidence="1">Cell envelope</location>
    </subcellularLocation>
</comment>
<evidence type="ECO:0000313" key="7">
    <source>
        <dbReference type="EMBL" id="SIS64035.1"/>
    </source>
</evidence>
<evidence type="ECO:0000256" key="3">
    <source>
        <dbReference type="ARBA" id="ARBA00023157"/>
    </source>
</evidence>
<evidence type="ECO:0000256" key="5">
    <source>
        <dbReference type="SAM" id="SignalP"/>
    </source>
</evidence>
<dbReference type="STRING" id="477680.SAMN05421788_101369"/>
<evidence type="ECO:0000256" key="2">
    <source>
        <dbReference type="ARBA" id="ARBA00022748"/>
    </source>
</evidence>
<dbReference type="GO" id="GO:0030313">
    <property type="term" value="C:cell envelope"/>
    <property type="evidence" value="ECO:0007669"/>
    <property type="project" value="UniProtKB-SubCell"/>
</dbReference>
<keyword evidence="8" id="KW-1185">Reference proteome</keyword>
<sequence>MTRISSLFITTLALMLSTGAALFAAPVPDSMYVIQGQIDGADSGYVYVSYEYNHQPHLDSAKLIQGTFVLSGYMPEPLQAVLKVSGSMQQFPFFTATDTITIKAHKQRLFDTEVTGSPEQQAYASYRRDYMGKVPPRKAPGDTAFARGLDKAAEDFILDHTGNYCAAMVLYDKFIVYMNKPTARRLYNKLEPKVQQSAYGKRILYMLDSGNRTGIGMKAPYFELPDSNGVKHAVTEFRGKYVLIDFWASWCVPCRKENPGLVKAYQQYHSKGLEIVSISLDSNKPQWLASAAKDNLTWLQLCDLKAYGGAITELYGVHAIPQNYMLDKEGNIMAVNLRGEKWVEFVNQLFAGK</sequence>
<dbReference type="Proteomes" id="UP000186917">
    <property type="component" value="Unassembled WGS sequence"/>
</dbReference>
<dbReference type="PROSITE" id="PS00194">
    <property type="entry name" value="THIOREDOXIN_1"/>
    <property type="match status" value="1"/>
</dbReference>
<dbReference type="AlphaFoldDB" id="A0A1N7KR47"/>
<dbReference type="GO" id="GO:0016209">
    <property type="term" value="F:antioxidant activity"/>
    <property type="evidence" value="ECO:0007669"/>
    <property type="project" value="InterPro"/>
</dbReference>
<dbReference type="InterPro" id="IPR017937">
    <property type="entry name" value="Thioredoxin_CS"/>
</dbReference>
<dbReference type="InterPro" id="IPR050553">
    <property type="entry name" value="Thioredoxin_ResA/DsbE_sf"/>
</dbReference>
<keyword evidence="4" id="KW-0676">Redox-active center</keyword>
<dbReference type="PROSITE" id="PS51352">
    <property type="entry name" value="THIOREDOXIN_2"/>
    <property type="match status" value="1"/>
</dbReference>
<keyword evidence="2" id="KW-0201">Cytochrome c-type biogenesis</keyword>
<evidence type="ECO:0000256" key="1">
    <source>
        <dbReference type="ARBA" id="ARBA00004196"/>
    </source>
</evidence>
<keyword evidence="5" id="KW-0732">Signal</keyword>
<dbReference type="EMBL" id="FTOR01000001">
    <property type="protein sequence ID" value="SIS64035.1"/>
    <property type="molecule type" value="Genomic_DNA"/>
</dbReference>
<dbReference type="PANTHER" id="PTHR42852:SF6">
    <property type="entry name" value="THIOL:DISULFIDE INTERCHANGE PROTEIN DSBE"/>
    <property type="match status" value="1"/>
</dbReference>
<dbReference type="Gene3D" id="3.40.30.10">
    <property type="entry name" value="Glutaredoxin"/>
    <property type="match status" value="1"/>
</dbReference>
<evidence type="ECO:0000256" key="4">
    <source>
        <dbReference type="ARBA" id="ARBA00023284"/>
    </source>
</evidence>
<dbReference type="Pfam" id="PF14289">
    <property type="entry name" value="DUF4369"/>
    <property type="match status" value="1"/>
</dbReference>
<dbReference type="Pfam" id="PF00578">
    <property type="entry name" value="AhpC-TSA"/>
    <property type="match status" value="1"/>
</dbReference>
<dbReference type="RefSeq" id="WP_076375098.1">
    <property type="nucleotide sequence ID" value="NZ_AP017422.1"/>
</dbReference>
<dbReference type="PANTHER" id="PTHR42852">
    <property type="entry name" value="THIOL:DISULFIDE INTERCHANGE PROTEIN DSBE"/>
    <property type="match status" value="1"/>
</dbReference>